<keyword evidence="5 11" id="KW-0812">Transmembrane</keyword>
<dbReference type="PANTHER" id="PTHR47808:SF2">
    <property type="entry name" value="LEM DOMAIN-CONTAINING PROTEIN 2"/>
    <property type="match status" value="1"/>
</dbReference>
<evidence type="ECO:0000256" key="2">
    <source>
        <dbReference type="ARBA" id="ARBA00022553"/>
    </source>
</evidence>
<feature type="domain" description="Man1/Src1-like C-terminal" evidence="12">
    <location>
        <begin position="98"/>
        <end position="325"/>
    </location>
</feature>
<dbReference type="Gene3D" id="1.10.10.1180">
    <property type="entry name" value="MAN1, winged-helix domain"/>
    <property type="match status" value="1"/>
</dbReference>
<keyword evidence="6 11" id="KW-1133">Transmembrane helix</keyword>
<gene>
    <name evidence="13" type="ORF">CXB51_007725</name>
</gene>
<dbReference type="Pfam" id="PF09402">
    <property type="entry name" value="MSC"/>
    <property type="match status" value="1"/>
</dbReference>
<evidence type="ECO:0000256" key="5">
    <source>
        <dbReference type="ARBA" id="ARBA00022692"/>
    </source>
</evidence>
<evidence type="ECO:0000256" key="10">
    <source>
        <dbReference type="SAM" id="MobiDB-lite"/>
    </source>
</evidence>
<dbReference type="GO" id="GO:0071763">
    <property type="term" value="P:nuclear membrane organization"/>
    <property type="evidence" value="ECO:0007669"/>
    <property type="project" value="TreeGrafter"/>
</dbReference>
<keyword evidence="4" id="KW-0808">Transferase</keyword>
<dbReference type="InterPro" id="IPR004159">
    <property type="entry name" value="Put_SAM_MeTrfase"/>
</dbReference>
<sequence>MSSTPKKRPKSKHNSYSKNSSLNSILEPPQSLLPSKGEFLRLITVLAIASAVALSCNYFLTFFTSTSKPFCDSNLDPIDSFSGNLECIYGYRRHGKLCIEDRDIDETAKKLSESVEAGLCEAYAQVLCYGTGTVWVRENDIWNDLDRHNLMQNVGSDHTTYVFMKRRAMETIAKLLETRTNLHGLQEFKCPDALAEHYKPLTCRFRELVSKHYLIIMPICAGLIGCAVLFLKVRQRMYISARAEELYNQVCDMLEENALRSKNVDGEGESWVVASWLRDHLLLPRERKDPQLWKKVEELVQDDSRVDRYPKLVKGESKVVWEWQGSLSSSGRRTKGEGIELKSNEGINTNINQSSHTLKTACLSHPDCRWSSPNSIGHRLREPVIMWVASWGAYMLKTKILAMSFAPRDSHEAQVQFALERRVPAVIGVLGSSRALDMPRRSRCLLPWTSNNGMYLMEVDRVLRPGGYWTYYKTWKRSKEDLNAEQRKMEELAELGYIAIGRKRVNYKSCRRKPINMCKPRTQKMMHGEFSIVIVILSYLAFRYTKMETCITPFPKASSASKVACGMLEKFPARHFAVPSWITEGLVESYQEDNKLSKKHVNAYKWIHKLIGTTRYRNVMDMNAGLGGYAATPESPKQWVMNVVPTIAKMCEGFSTYPRTYDLIHANGVFSLYENKCKFEDILLEMDRTLRSEGAVIFRDDVDVINKVSSIAKGMRWDIKMVDDEDEDGPLVTEKILVAVKQYWVGSNGGNSTVNDE</sequence>
<evidence type="ECO:0000256" key="7">
    <source>
        <dbReference type="ARBA" id="ARBA00023136"/>
    </source>
</evidence>
<dbReference type="OrthoDB" id="341403at2759"/>
<dbReference type="AlphaFoldDB" id="A0A8J6D9A6"/>
<evidence type="ECO:0000256" key="6">
    <source>
        <dbReference type="ARBA" id="ARBA00022989"/>
    </source>
</evidence>
<comment type="caution">
    <text evidence="13">The sequence shown here is derived from an EMBL/GenBank/DDBJ whole genome shotgun (WGS) entry which is preliminary data.</text>
</comment>
<dbReference type="Proteomes" id="UP000701853">
    <property type="component" value="Chromosome 4"/>
</dbReference>
<feature type="region of interest" description="Disordered" evidence="10">
    <location>
        <begin position="1"/>
        <end position="24"/>
    </location>
</feature>
<organism evidence="13 14">
    <name type="scientific">Gossypium anomalum</name>
    <dbReference type="NCBI Taxonomy" id="47600"/>
    <lineage>
        <taxon>Eukaryota</taxon>
        <taxon>Viridiplantae</taxon>
        <taxon>Streptophyta</taxon>
        <taxon>Embryophyta</taxon>
        <taxon>Tracheophyta</taxon>
        <taxon>Spermatophyta</taxon>
        <taxon>Magnoliopsida</taxon>
        <taxon>eudicotyledons</taxon>
        <taxon>Gunneridae</taxon>
        <taxon>Pentapetalae</taxon>
        <taxon>rosids</taxon>
        <taxon>malvids</taxon>
        <taxon>Malvales</taxon>
        <taxon>Malvaceae</taxon>
        <taxon>Malvoideae</taxon>
        <taxon>Gossypium</taxon>
    </lineage>
</organism>
<protein>
    <recommendedName>
        <fullName evidence="12">Man1/Src1-like C-terminal domain-containing protein</fullName>
    </recommendedName>
</protein>
<keyword evidence="14" id="KW-1185">Reference proteome</keyword>
<keyword evidence="3" id="KW-0489">Methyltransferase</keyword>
<dbReference type="GO" id="GO:0034399">
    <property type="term" value="C:nuclear periphery"/>
    <property type="evidence" value="ECO:0007669"/>
    <property type="project" value="TreeGrafter"/>
</dbReference>
<dbReference type="EMBL" id="JAHUZN010000004">
    <property type="protein sequence ID" value="KAG8495863.1"/>
    <property type="molecule type" value="Genomic_DNA"/>
</dbReference>
<dbReference type="InterPro" id="IPR018996">
    <property type="entry name" value="Man1/Src1-like_C"/>
</dbReference>
<evidence type="ECO:0000256" key="3">
    <source>
        <dbReference type="ARBA" id="ARBA00022603"/>
    </source>
</evidence>
<keyword evidence="8" id="KW-0325">Glycoprotein</keyword>
<reference evidence="13 14" key="1">
    <citation type="journal article" date="2021" name="bioRxiv">
        <title>The Gossypium anomalum genome as a resource for cotton improvement and evolutionary analysis of hybrid incompatibility.</title>
        <authorList>
            <person name="Grover C.E."/>
            <person name="Yuan D."/>
            <person name="Arick M.A."/>
            <person name="Miller E.R."/>
            <person name="Hu G."/>
            <person name="Peterson D.G."/>
            <person name="Wendel J.F."/>
            <person name="Udall J.A."/>
        </authorList>
    </citation>
    <scope>NUCLEOTIDE SEQUENCE [LARGE SCALE GENOMIC DNA]</scope>
    <source>
        <strain evidence="13">JFW-Udall</strain>
        <tissue evidence="13">Leaf</tissue>
    </source>
</reference>
<evidence type="ECO:0000256" key="11">
    <source>
        <dbReference type="SAM" id="Phobius"/>
    </source>
</evidence>
<dbReference type="Pfam" id="PF03141">
    <property type="entry name" value="Methyltransf_29"/>
    <property type="match status" value="1"/>
</dbReference>
<keyword evidence="2" id="KW-0597">Phosphoprotein</keyword>
<feature type="transmembrane region" description="Helical" evidence="11">
    <location>
        <begin position="213"/>
        <end position="233"/>
    </location>
</feature>
<evidence type="ECO:0000313" key="14">
    <source>
        <dbReference type="Proteomes" id="UP000701853"/>
    </source>
</evidence>
<keyword evidence="7 11" id="KW-0472">Membrane</keyword>
<dbReference type="PANTHER" id="PTHR47808">
    <property type="entry name" value="INNER NUCLEAR MEMBRANE PROTEIN HEH2-RELATED"/>
    <property type="match status" value="1"/>
</dbReference>
<dbReference type="InterPro" id="IPR041885">
    <property type="entry name" value="MAN1_winged_helix_dom"/>
</dbReference>
<comment type="subcellular location">
    <subcellularLocation>
        <location evidence="1">Nucleus inner membrane</location>
    </subcellularLocation>
</comment>
<feature type="transmembrane region" description="Helical" evidence="11">
    <location>
        <begin position="39"/>
        <end position="60"/>
    </location>
</feature>
<evidence type="ECO:0000256" key="8">
    <source>
        <dbReference type="ARBA" id="ARBA00023180"/>
    </source>
</evidence>
<dbReference type="GO" id="GO:0005637">
    <property type="term" value="C:nuclear inner membrane"/>
    <property type="evidence" value="ECO:0007669"/>
    <property type="project" value="UniProtKB-SubCell"/>
</dbReference>
<accession>A0A8J6D9A6</accession>
<feature type="compositionally biased region" description="Basic residues" evidence="10">
    <location>
        <begin position="1"/>
        <end position="15"/>
    </location>
</feature>
<dbReference type="GO" id="GO:0032259">
    <property type="term" value="P:methylation"/>
    <property type="evidence" value="ECO:0007669"/>
    <property type="project" value="UniProtKB-KW"/>
</dbReference>
<evidence type="ECO:0000259" key="12">
    <source>
        <dbReference type="Pfam" id="PF09402"/>
    </source>
</evidence>
<evidence type="ECO:0000256" key="9">
    <source>
        <dbReference type="ARBA" id="ARBA00023242"/>
    </source>
</evidence>
<keyword evidence="9" id="KW-0539">Nucleus</keyword>
<dbReference type="GO" id="GO:0003682">
    <property type="term" value="F:chromatin binding"/>
    <property type="evidence" value="ECO:0007669"/>
    <property type="project" value="InterPro"/>
</dbReference>
<evidence type="ECO:0000313" key="13">
    <source>
        <dbReference type="EMBL" id="KAG8495863.1"/>
    </source>
</evidence>
<evidence type="ECO:0000256" key="4">
    <source>
        <dbReference type="ARBA" id="ARBA00022679"/>
    </source>
</evidence>
<dbReference type="InterPro" id="IPR044780">
    <property type="entry name" value="Heh2/Src1"/>
</dbReference>
<proteinExistence type="predicted"/>
<dbReference type="GO" id="GO:0005783">
    <property type="term" value="C:endoplasmic reticulum"/>
    <property type="evidence" value="ECO:0007669"/>
    <property type="project" value="TreeGrafter"/>
</dbReference>
<name>A0A8J6D9A6_9ROSI</name>
<evidence type="ECO:0000256" key="1">
    <source>
        <dbReference type="ARBA" id="ARBA00004540"/>
    </source>
</evidence>
<dbReference type="GO" id="GO:0008168">
    <property type="term" value="F:methyltransferase activity"/>
    <property type="evidence" value="ECO:0007669"/>
    <property type="project" value="UniProtKB-KW"/>
</dbReference>